<dbReference type="Gene3D" id="2.60.40.10">
    <property type="entry name" value="Immunoglobulins"/>
    <property type="match status" value="1"/>
</dbReference>
<dbReference type="InterPro" id="IPR026891">
    <property type="entry name" value="Fn3-like"/>
</dbReference>
<dbReference type="EMBL" id="CP010086">
    <property type="protein sequence ID" value="AJH01062.1"/>
    <property type="molecule type" value="Genomic_DNA"/>
</dbReference>
<dbReference type="InterPro" id="IPR002772">
    <property type="entry name" value="Glyco_hydro_3_C"/>
</dbReference>
<dbReference type="InterPro" id="IPR001764">
    <property type="entry name" value="Glyco_hydro_3_N"/>
</dbReference>
<evidence type="ECO:0000313" key="7">
    <source>
        <dbReference type="Proteomes" id="UP000031866"/>
    </source>
</evidence>
<dbReference type="Gene3D" id="3.40.50.1700">
    <property type="entry name" value="Glycoside hydrolase family 3 C-terminal domain"/>
    <property type="match status" value="2"/>
</dbReference>
<dbReference type="InterPro" id="IPR013783">
    <property type="entry name" value="Ig-like_fold"/>
</dbReference>
<feature type="domain" description="Fibronectin type III-like" evidence="5">
    <location>
        <begin position="588"/>
        <end position="658"/>
    </location>
</feature>
<gene>
    <name evidence="6" type="ORF">LF65_04525</name>
</gene>
<dbReference type="OrthoDB" id="9805821at2"/>
<protein>
    <submittedName>
        <fullName evidence="6">Glycosyl hydrolase</fullName>
    </submittedName>
</protein>
<name>A0A0B5QS35_CLOBE</name>
<keyword evidence="4" id="KW-0326">Glycosidase</keyword>
<dbReference type="InterPro" id="IPR036881">
    <property type="entry name" value="Glyco_hydro_3_C_sf"/>
</dbReference>
<evidence type="ECO:0000256" key="2">
    <source>
        <dbReference type="ARBA" id="ARBA00022801"/>
    </source>
</evidence>
<dbReference type="InterPro" id="IPR017853">
    <property type="entry name" value="GH"/>
</dbReference>
<dbReference type="SMART" id="SM01217">
    <property type="entry name" value="Fn3_like"/>
    <property type="match status" value="1"/>
</dbReference>
<dbReference type="AlphaFoldDB" id="A0A0B5QS35"/>
<accession>A0A0B5QS35</accession>
<dbReference type="PRINTS" id="PR00133">
    <property type="entry name" value="GLHYDRLASE3"/>
</dbReference>
<dbReference type="InterPro" id="IPR036962">
    <property type="entry name" value="Glyco_hydro_3_N_sf"/>
</dbReference>
<dbReference type="Pfam" id="PF01915">
    <property type="entry name" value="Glyco_hydro_3_C"/>
    <property type="match status" value="1"/>
</dbReference>
<dbReference type="InterPro" id="IPR050288">
    <property type="entry name" value="Cellulose_deg_GH3"/>
</dbReference>
<keyword evidence="3" id="KW-0119">Carbohydrate metabolism</keyword>
<dbReference type="Proteomes" id="UP000031866">
    <property type="component" value="Chromosome"/>
</dbReference>
<dbReference type="GO" id="GO:0005975">
    <property type="term" value="P:carbohydrate metabolic process"/>
    <property type="evidence" value="ECO:0007669"/>
    <property type="project" value="InterPro"/>
</dbReference>
<evidence type="ECO:0000259" key="5">
    <source>
        <dbReference type="SMART" id="SM01217"/>
    </source>
</evidence>
<evidence type="ECO:0000256" key="3">
    <source>
        <dbReference type="ARBA" id="ARBA00023277"/>
    </source>
</evidence>
<evidence type="ECO:0000256" key="4">
    <source>
        <dbReference type="RuleBase" id="RU361161"/>
    </source>
</evidence>
<evidence type="ECO:0000256" key="1">
    <source>
        <dbReference type="ARBA" id="ARBA00005336"/>
    </source>
</evidence>
<comment type="similarity">
    <text evidence="1 4">Belongs to the glycosyl hydrolase 3 family.</text>
</comment>
<dbReference type="GO" id="GO:0008422">
    <property type="term" value="F:beta-glucosidase activity"/>
    <property type="evidence" value="ECO:0007669"/>
    <property type="project" value="UniProtKB-ARBA"/>
</dbReference>
<dbReference type="SUPFAM" id="SSF51445">
    <property type="entry name" value="(Trans)glycosidases"/>
    <property type="match status" value="1"/>
</dbReference>
<dbReference type="FunFam" id="2.60.40.10:FF:000495">
    <property type="entry name" value="Periplasmic beta-glucosidase"/>
    <property type="match status" value="1"/>
</dbReference>
<reference evidence="7" key="1">
    <citation type="submission" date="2014-12" db="EMBL/GenBank/DDBJ databases">
        <title>Genome sequence of Clostridium beijerinckii strain 59B.</title>
        <authorList>
            <person name="Little G.T."/>
            <person name="Minton N.P."/>
        </authorList>
    </citation>
    <scope>NUCLEOTIDE SEQUENCE [LARGE SCALE GENOMIC DNA]</scope>
    <source>
        <strain evidence="7">59B</strain>
    </source>
</reference>
<dbReference type="Pfam" id="PF00933">
    <property type="entry name" value="Glyco_hydro_3"/>
    <property type="match status" value="1"/>
</dbReference>
<dbReference type="KEGG" id="cbei:LF65_04525"/>
<dbReference type="RefSeq" id="WP_041899129.1">
    <property type="nucleotide sequence ID" value="NZ_CP010086.2"/>
</dbReference>
<dbReference type="InterPro" id="IPR019800">
    <property type="entry name" value="Glyco_hydro_3_AS"/>
</dbReference>
<dbReference type="Pfam" id="PF14310">
    <property type="entry name" value="Fn3-like"/>
    <property type="match status" value="1"/>
</dbReference>
<dbReference type="PANTHER" id="PTHR42715:SF10">
    <property type="entry name" value="BETA-GLUCOSIDASE"/>
    <property type="match status" value="1"/>
</dbReference>
<dbReference type="Gene3D" id="3.20.20.300">
    <property type="entry name" value="Glycoside hydrolase, family 3, N-terminal domain"/>
    <property type="match status" value="2"/>
</dbReference>
<sequence>MDIKKLINEMTLEEKASLCSGKNLWETKEIERFGIPSITFANGPYGLSKRNCDSYDPVPATCFPTPTALAATWDVNLAYSVGKAIGEECLAENVNILFGPAVNIQRSPLSGRNFQYFSEDPVLSGEMGAAFINGIQSEGIGACVKYYIGNNQESHRQNINNIIDEQTLNEIYLSNFERVIKKSNPFAVMVAYNKINGIPCTENDYLLIDILRNRWNFNGLVLSDLYAINSIINSLQTGLDLEFPNSPNNTKQIIEAVLSGTLDSLILDNAIEDILNTISKVIKPVKECECNIYDKEKHNDLAREVAEDSIVLLKNKRNLLPLKKDRLKNRKLAIIGEYAKETRCQGDGNSNVIPIMFENAYDEIVKLIGSSVKIYYEKGYNTSKNSEEDNNTLLAEARKTARTADIVILFVGTPEYYDKEYTDKVTLDLPTDQVKLIKEIGKVQKNLIVVLSNGSPVTISSWAKHADSILETWLPGQASGGALAEILFGIANPSGKLPTTFPIQLSDTPTYLDYIDSENNLQYKEGPFVGYRYYDKKNMNVEFPFGFGLSYTTFKYSSLTLDKDILTDNDTLEIKLKVKNTGKYFGKEIVQLYIKNTDSNILRPEKELKAFTKVSLFPDEEKEVSFLIDTKDFSHYDINTNSWVIESGPYEILIGKSSRDFPLSKNIYVQSPYLPKTNYTRDTLAQDFLINPKTKAIVEPLLSSAAQSITSDTNAQEKLINYFKNIPIGRFTTLSNGTFTEKMLNDLLYSANEA</sequence>
<dbReference type="SUPFAM" id="SSF52279">
    <property type="entry name" value="Beta-D-glucan exohydrolase, C-terminal domain"/>
    <property type="match status" value="1"/>
</dbReference>
<evidence type="ECO:0000313" key="6">
    <source>
        <dbReference type="EMBL" id="AJH01062.1"/>
    </source>
</evidence>
<organism evidence="6 7">
    <name type="scientific">Clostridium beijerinckii</name>
    <name type="common">Clostridium MP</name>
    <dbReference type="NCBI Taxonomy" id="1520"/>
    <lineage>
        <taxon>Bacteria</taxon>
        <taxon>Bacillati</taxon>
        <taxon>Bacillota</taxon>
        <taxon>Clostridia</taxon>
        <taxon>Eubacteriales</taxon>
        <taxon>Clostridiaceae</taxon>
        <taxon>Clostridium</taxon>
    </lineage>
</organism>
<proteinExistence type="inferred from homology"/>
<dbReference type="STRING" id="1520.LF65_04525"/>
<dbReference type="PANTHER" id="PTHR42715">
    <property type="entry name" value="BETA-GLUCOSIDASE"/>
    <property type="match status" value="1"/>
</dbReference>
<dbReference type="PROSITE" id="PS00775">
    <property type="entry name" value="GLYCOSYL_HYDROL_F3"/>
    <property type="match status" value="1"/>
</dbReference>
<keyword evidence="2 4" id="KW-0378">Hydrolase</keyword>